<evidence type="ECO:0000313" key="3">
    <source>
        <dbReference type="EMBL" id="WRL48307.1"/>
    </source>
</evidence>
<gene>
    <name evidence="3" type="ORF">U5817_09740</name>
    <name evidence="4" type="ORF">U5817_10090</name>
</gene>
<evidence type="ECO:0000313" key="5">
    <source>
        <dbReference type="Proteomes" id="UP001626593"/>
    </source>
</evidence>
<evidence type="ECO:0000313" key="4">
    <source>
        <dbReference type="EMBL" id="WRL48377.1"/>
    </source>
</evidence>
<feature type="compositionally biased region" description="Basic and acidic residues" evidence="1">
    <location>
        <begin position="90"/>
        <end position="102"/>
    </location>
</feature>
<accession>A0ABZ1AV14</accession>
<dbReference type="EMBL" id="CP141259">
    <property type="protein sequence ID" value="WRL48377.1"/>
    <property type="molecule type" value="Genomic_DNA"/>
</dbReference>
<keyword evidence="5" id="KW-1185">Reference proteome</keyword>
<proteinExistence type="predicted"/>
<evidence type="ECO:0000256" key="1">
    <source>
        <dbReference type="SAM" id="MobiDB-lite"/>
    </source>
</evidence>
<keyword evidence="2" id="KW-1133">Transmembrane helix</keyword>
<keyword evidence="2" id="KW-0472">Membrane</keyword>
<sequence>MNKMLAALAALRYGSSLTDPAVWKNRQLLLNALMGLLGAVAYFVPVEMSHDDQKAVAGGLAVAVGLLNAYLTAATSAKVGLPARDSSAVRPDDYDSGQDHAA</sequence>
<reference evidence="3 5" key="1">
    <citation type="submission" date="2023-12" db="EMBL/GenBank/DDBJ databases">
        <title>A. evansii MAY27, complete genome.</title>
        <authorList>
            <person name="Wang Y."/>
        </authorList>
    </citation>
    <scope>NUCLEOTIDE SEQUENCE [LARGE SCALE GENOMIC DNA]</scope>
    <source>
        <strain evidence="3 5">MAY27</strain>
    </source>
</reference>
<protein>
    <recommendedName>
        <fullName evidence="6">Holin</fullName>
    </recommendedName>
</protein>
<feature type="transmembrane region" description="Helical" evidence="2">
    <location>
        <begin position="56"/>
        <end position="77"/>
    </location>
</feature>
<dbReference type="Proteomes" id="UP001626593">
    <property type="component" value="Chromosome"/>
</dbReference>
<feature type="region of interest" description="Disordered" evidence="1">
    <location>
        <begin position="82"/>
        <end position="102"/>
    </location>
</feature>
<name>A0ABZ1AV14_AROEV</name>
<organism evidence="3 5">
    <name type="scientific">Aromatoleum evansii</name>
    <name type="common">Azoarcus evansii</name>
    <dbReference type="NCBI Taxonomy" id="59406"/>
    <lineage>
        <taxon>Bacteria</taxon>
        <taxon>Pseudomonadati</taxon>
        <taxon>Pseudomonadota</taxon>
        <taxon>Betaproteobacteria</taxon>
        <taxon>Rhodocyclales</taxon>
        <taxon>Rhodocyclaceae</taxon>
        <taxon>Aromatoleum</taxon>
    </lineage>
</organism>
<dbReference type="RefSeq" id="WP_407280624.1">
    <property type="nucleotide sequence ID" value="NZ_CP141259.1"/>
</dbReference>
<feature type="transmembrane region" description="Helical" evidence="2">
    <location>
        <begin position="28"/>
        <end position="44"/>
    </location>
</feature>
<evidence type="ECO:0000256" key="2">
    <source>
        <dbReference type="SAM" id="Phobius"/>
    </source>
</evidence>
<dbReference type="EMBL" id="CP141259">
    <property type="protein sequence ID" value="WRL48307.1"/>
    <property type="molecule type" value="Genomic_DNA"/>
</dbReference>
<evidence type="ECO:0008006" key="6">
    <source>
        <dbReference type="Google" id="ProtNLM"/>
    </source>
</evidence>
<keyword evidence="2" id="KW-0812">Transmembrane</keyword>